<organism evidence="3 4">
    <name type="scientific">Linum tenue</name>
    <dbReference type="NCBI Taxonomy" id="586396"/>
    <lineage>
        <taxon>Eukaryota</taxon>
        <taxon>Viridiplantae</taxon>
        <taxon>Streptophyta</taxon>
        <taxon>Embryophyta</taxon>
        <taxon>Tracheophyta</taxon>
        <taxon>Spermatophyta</taxon>
        <taxon>Magnoliopsida</taxon>
        <taxon>eudicotyledons</taxon>
        <taxon>Gunneridae</taxon>
        <taxon>Pentapetalae</taxon>
        <taxon>rosids</taxon>
        <taxon>fabids</taxon>
        <taxon>Malpighiales</taxon>
        <taxon>Linaceae</taxon>
        <taxon>Linum</taxon>
    </lineage>
</organism>
<evidence type="ECO:0000256" key="2">
    <source>
        <dbReference type="SAM" id="Phobius"/>
    </source>
</evidence>
<reference evidence="3" key="1">
    <citation type="submission" date="2022-08" db="EMBL/GenBank/DDBJ databases">
        <authorList>
            <person name="Gutierrez-Valencia J."/>
        </authorList>
    </citation>
    <scope>NUCLEOTIDE SEQUENCE</scope>
</reference>
<keyword evidence="2" id="KW-1133">Transmembrane helix</keyword>
<keyword evidence="2" id="KW-0472">Membrane</keyword>
<accession>A0AAV0M880</accession>
<sequence length="104" mass="11711">MAEKKGGSMAVTGKDQQDSEITKPVLVRVPNARPAVSPMEVQVSENTKKTHNPVIIWQVYALGGFIVLQWVWARWNERKERAKKRSSAEENQTPDDHSPAEGEE</sequence>
<dbReference type="AlphaFoldDB" id="A0AAV0M880"/>
<comment type="caution">
    <text evidence="3">The sequence shown here is derived from an EMBL/GenBank/DDBJ whole genome shotgun (WGS) entry which is preliminary data.</text>
</comment>
<dbReference type="PANTHER" id="PTHR36374:SF1">
    <property type="entry name" value="OS01G0969000 PROTEIN"/>
    <property type="match status" value="1"/>
</dbReference>
<proteinExistence type="predicted"/>
<feature type="transmembrane region" description="Helical" evidence="2">
    <location>
        <begin position="55"/>
        <end position="75"/>
    </location>
</feature>
<keyword evidence="2" id="KW-0812">Transmembrane</keyword>
<evidence type="ECO:0000256" key="1">
    <source>
        <dbReference type="SAM" id="MobiDB-lite"/>
    </source>
</evidence>
<dbReference type="PANTHER" id="PTHR36374">
    <property type="entry name" value="OS01G0969000 PROTEIN"/>
    <property type="match status" value="1"/>
</dbReference>
<feature type="region of interest" description="Disordered" evidence="1">
    <location>
        <begin position="79"/>
        <end position="104"/>
    </location>
</feature>
<feature type="compositionally biased region" description="Basic and acidic residues" evidence="1">
    <location>
        <begin position="94"/>
        <end position="104"/>
    </location>
</feature>
<dbReference type="EMBL" id="CAMGYJ010000007">
    <property type="protein sequence ID" value="CAI0442473.1"/>
    <property type="molecule type" value="Genomic_DNA"/>
</dbReference>
<dbReference type="GO" id="GO:0009507">
    <property type="term" value="C:chloroplast"/>
    <property type="evidence" value="ECO:0007669"/>
    <property type="project" value="TreeGrafter"/>
</dbReference>
<protein>
    <submittedName>
        <fullName evidence="3">Uncharacterized protein</fullName>
    </submittedName>
</protein>
<feature type="region of interest" description="Disordered" evidence="1">
    <location>
        <begin position="1"/>
        <end position="24"/>
    </location>
</feature>
<evidence type="ECO:0000313" key="3">
    <source>
        <dbReference type="EMBL" id="CAI0442473.1"/>
    </source>
</evidence>
<gene>
    <name evidence="3" type="ORF">LITE_LOCUS27268</name>
</gene>
<name>A0AAV0M880_9ROSI</name>
<evidence type="ECO:0000313" key="4">
    <source>
        <dbReference type="Proteomes" id="UP001154282"/>
    </source>
</evidence>
<keyword evidence="4" id="KW-1185">Reference proteome</keyword>
<dbReference type="Proteomes" id="UP001154282">
    <property type="component" value="Unassembled WGS sequence"/>
</dbReference>